<evidence type="ECO:0000256" key="1">
    <source>
        <dbReference type="ARBA" id="ARBA00022801"/>
    </source>
</evidence>
<evidence type="ECO:0000259" key="4">
    <source>
        <dbReference type="Pfam" id="PF02663"/>
    </source>
</evidence>
<dbReference type="InterPro" id="IPR036452">
    <property type="entry name" value="Ribo_hydro-like"/>
</dbReference>
<dbReference type="GO" id="GO:0005829">
    <property type="term" value="C:cytosol"/>
    <property type="evidence" value="ECO:0007669"/>
    <property type="project" value="TreeGrafter"/>
</dbReference>
<protein>
    <submittedName>
        <fullName evidence="5">Pyrimidine-specific ribonucleoside hydrolase RihA</fullName>
        <ecNumber evidence="5">3.2.-.-</ecNumber>
    </submittedName>
</protein>
<accession>A0A1Q2MHM6</accession>
<dbReference type="STRING" id="1851148.SMSP2_02571"/>
<feature type="domain" description="Inosine/uridine-preferring nucleoside hydrolase" evidence="3">
    <location>
        <begin position="35"/>
        <end position="274"/>
    </location>
</feature>
<dbReference type="PANTHER" id="PTHR12304">
    <property type="entry name" value="INOSINE-URIDINE PREFERRING NUCLEOSIDE HYDROLASE"/>
    <property type="match status" value="1"/>
</dbReference>
<organism evidence="5 6">
    <name type="scientific">Limihaloglobus sulfuriphilus</name>
    <dbReference type="NCBI Taxonomy" id="1851148"/>
    <lineage>
        <taxon>Bacteria</taxon>
        <taxon>Pseudomonadati</taxon>
        <taxon>Planctomycetota</taxon>
        <taxon>Phycisphaerae</taxon>
        <taxon>Sedimentisphaerales</taxon>
        <taxon>Sedimentisphaeraceae</taxon>
        <taxon>Limihaloglobus</taxon>
    </lineage>
</organism>
<dbReference type="EMBL" id="CP019646">
    <property type="protein sequence ID" value="AQQ72190.1"/>
    <property type="molecule type" value="Genomic_DNA"/>
</dbReference>
<dbReference type="Gene3D" id="3.90.245.10">
    <property type="entry name" value="Ribonucleoside hydrolase-like"/>
    <property type="match status" value="1"/>
</dbReference>
<dbReference type="KEGG" id="pbas:SMSP2_02571"/>
<dbReference type="RefSeq" id="WP_146684407.1">
    <property type="nucleotide sequence ID" value="NZ_CP019646.1"/>
</dbReference>
<keyword evidence="2 5" id="KW-0326">Glycosidase</keyword>
<dbReference type="PANTHER" id="PTHR12304:SF4">
    <property type="entry name" value="URIDINE NUCLEOSIDASE"/>
    <property type="match status" value="1"/>
</dbReference>
<dbReference type="EC" id="3.2.-.-" evidence="5"/>
<keyword evidence="1 5" id="KW-0378">Hydrolase</keyword>
<dbReference type="InterPro" id="IPR003814">
    <property type="entry name" value="FmdEsu_dom"/>
</dbReference>
<dbReference type="SUPFAM" id="SSF143555">
    <property type="entry name" value="FwdE-like"/>
    <property type="match status" value="1"/>
</dbReference>
<dbReference type="InterPro" id="IPR023186">
    <property type="entry name" value="IUNH"/>
</dbReference>
<feature type="domain" description="Formylmethanofuran dehydrogenase subunit E" evidence="4">
    <location>
        <begin position="346"/>
        <end position="469"/>
    </location>
</feature>
<dbReference type="Gene3D" id="3.30.1330.130">
    <property type="match status" value="1"/>
</dbReference>
<evidence type="ECO:0000313" key="5">
    <source>
        <dbReference type="EMBL" id="AQQ72190.1"/>
    </source>
</evidence>
<dbReference type="SUPFAM" id="SSF53590">
    <property type="entry name" value="Nucleoside hydrolase"/>
    <property type="match status" value="1"/>
</dbReference>
<dbReference type="InterPro" id="IPR001910">
    <property type="entry name" value="Inosine/uridine_hydrolase_dom"/>
</dbReference>
<proteinExistence type="predicted"/>
<dbReference type="OrthoDB" id="1003200at2"/>
<keyword evidence="6" id="KW-1185">Reference proteome</keyword>
<dbReference type="GO" id="GO:0008477">
    <property type="term" value="F:purine nucleosidase activity"/>
    <property type="evidence" value="ECO:0007669"/>
    <property type="project" value="TreeGrafter"/>
</dbReference>
<dbReference type="Proteomes" id="UP000188181">
    <property type="component" value="Chromosome"/>
</dbReference>
<sequence length="484" mass="54368">MKYLINHKFGIFVIFSLIIFGGLVCADSIEDGGHVVVDTDMGLDDAAALALILQSPHIKIEAVIAAEGVTNAADCARLCGRMLDMFNRPDVKLYETESNKNAPAPGFRPIAKNAIDSALPGSRREVSVSLFTPQSYTEHDEETVILALGPLTNLAAAIKADPDIIDRIEHIIIPGSPRSEENWNISRDKDAFEYVRASGAEIIFISPDPNAAKKGNIFTEAPFEPGANTSIAEQFMRKLLKDKSTLEHYAALPFFDEAAYIYLVEPEMFELTETDGVMTTSPRADLNEGFKYYLCLGRQHKHNVVFRDTMLPSFVFQPDIASRITDMVEKNGQTEFFSQMIMNELHDHLGAYSVIGVKMGLRAMELLNSPPHSMKVTTHAPDTQPASCIKDGIIVATGCTPGRALFFQGQVDEKRIKTSFEYNGREVTLVLKSEYTDKIRRTIQDILKTYTLEDHEYWENVREFGLDIWENWHRLDLFEMLENK</sequence>
<reference evidence="6" key="1">
    <citation type="submission" date="2017-02" db="EMBL/GenBank/DDBJ databases">
        <title>Comparative genomics and description of representatives of a novel lineage of planctomycetes thriving in anoxic sediments.</title>
        <authorList>
            <person name="Spring S."/>
            <person name="Bunk B."/>
            <person name="Sproer C."/>
        </authorList>
    </citation>
    <scope>NUCLEOTIDE SEQUENCE [LARGE SCALE GENOMIC DNA]</scope>
    <source>
        <strain evidence="6">SM-Chi-D1</strain>
    </source>
</reference>
<dbReference type="Pfam" id="PF02663">
    <property type="entry name" value="FmdE"/>
    <property type="match status" value="1"/>
</dbReference>
<evidence type="ECO:0000313" key="6">
    <source>
        <dbReference type="Proteomes" id="UP000188181"/>
    </source>
</evidence>
<name>A0A1Q2MHM6_9BACT</name>
<dbReference type="Pfam" id="PF01156">
    <property type="entry name" value="IU_nuc_hydro"/>
    <property type="match status" value="1"/>
</dbReference>
<gene>
    <name evidence="5" type="primary">rihA</name>
    <name evidence="5" type="ORF">SMSP2_02571</name>
</gene>
<evidence type="ECO:0000259" key="3">
    <source>
        <dbReference type="Pfam" id="PF01156"/>
    </source>
</evidence>
<dbReference type="AlphaFoldDB" id="A0A1Q2MHM6"/>
<dbReference type="GO" id="GO:0006152">
    <property type="term" value="P:purine nucleoside catabolic process"/>
    <property type="evidence" value="ECO:0007669"/>
    <property type="project" value="TreeGrafter"/>
</dbReference>
<evidence type="ECO:0000256" key="2">
    <source>
        <dbReference type="ARBA" id="ARBA00023295"/>
    </source>
</evidence>